<dbReference type="Gene3D" id="3.40.50.300">
    <property type="entry name" value="P-loop containing nucleotide triphosphate hydrolases"/>
    <property type="match status" value="1"/>
</dbReference>
<dbReference type="EC" id="2.7.7.7" evidence="11"/>
<dbReference type="CDD" id="cd00009">
    <property type="entry name" value="AAA"/>
    <property type="match status" value="1"/>
</dbReference>
<dbReference type="NCBIfam" id="NF011512">
    <property type="entry name" value="PRK14950.1"/>
    <property type="match status" value="1"/>
</dbReference>
<dbReference type="InterPro" id="IPR027417">
    <property type="entry name" value="P-loop_NTPase"/>
</dbReference>
<name>A0ABS4D485_9CHLR</name>
<evidence type="ECO:0000256" key="9">
    <source>
        <dbReference type="ARBA" id="ARBA00022932"/>
    </source>
</evidence>
<dbReference type="InterPro" id="IPR001270">
    <property type="entry name" value="ClpA/B"/>
</dbReference>
<proteinExistence type="inferred from homology"/>
<keyword evidence="6 11" id="KW-0547">Nucleotide-binding</keyword>
<dbReference type="Proteomes" id="UP001193081">
    <property type="component" value="Unassembled WGS sequence"/>
</dbReference>
<dbReference type="InterPro" id="IPR012763">
    <property type="entry name" value="DNA_pol_III_sug/sutau_N"/>
</dbReference>
<dbReference type="SUPFAM" id="SSF52540">
    <property type="entry name" value="P-loop containing nucleoside triphosphate hydrolases"/>
    <property type="match status" value="1"/>
</dbReference>
<evidence type="ECO:0000313" key="14">
    <source>
        <dbReference type="EMBL" id="MBP1464258.1"/>
    </source>
</evidence>
<keyword evidence="7" id="KW-0862">Zinc</keyword>
<feature type="compositionally biased region" description="Low complexity" evidence="12">
    <location>
        <begin position="473"/>
        <end position="486"/>
    </location>
</feature>
<dbReference type="Pfam" id="PF12169">
    <property type="entry name" value="DNA_pol3_gamma3"/>
    <property type="match status" value="1"/>
</dbReference>
<dbReference type="InterPro" id="IPR050238">
    <property type="entry name" value="DNA_Rep/Repair_Clamp_Loader"/>
</dbReference>
<comment type="function">
    <text evidence="11">DNA polymerase III is a complex, multichain enzyme responsible for most of the replicative synthesis in bacteria. This DNA polymerase also exhibits 3' to 5' exonuclease activity.</text>
</comment>
<evidence type="ECO:0000256" key="2">
    <source>
        <dbReference type="ARBA" id="ARBA00022679"/>
    </source>
</evidence>
<evidence type="ECO:0000256" key="11">
    <source>
        <dbReference type="RuleBase" id="RU364063"/>
    </source>
</evidence>
<dbReference type="NCBIfam" id="NF004046">
    <property type="entry name" value="PRK05563.1"/>
    <property type="match status" value="1"/>
</dbReference>
<feature type="domain" description="AAA+ ATPase" evidence="13">
    <location>
        <begin position="37"/>
        <end position="186"/>
    </location>
</feature>
<evidence type="ECO:0000256" key="3">
    <source>
        <dbReference type="ARBA" id="ARBA00022695"/>
    </source>
</evidence>
<comment type="caution">
    <text evidence="14">The sequence shown here is derived from an EMBL/GenBank/DDBJ whole genome shotgun (WGS) entry which is preliminary data.</text>
</comment>
<evidence type="ECO:0000256" key="1">
    <source>
        <dbReference type="ARBA" id="ARBA00006360"/>
    </source>
</evidence>
<keyword evidence="4 11" id="KW-0235">DNA replication</keyword>
<keyword evidence="15" id="KW-1185">Reference proteome</keyword>
<keyword evidence="2 11" id="KW-0808">Transferase</keyword>
<evidence type="ECO:0000256" key="4">
    <source>
        <dbReference type="ARBA" id="ARBA00022705"/>
    </source>
</evidence>
<dbReference type="SMART" id="SM00382">
    <property type="entry name" value="AAA"/>
    <property type="match status" value="1"/>
</dbReference>
<reference evidence="14 15" key="1">
    <citation type="submission" date="2021-03" db="EMBL/GenBank/DDBJ databases">
        <authorList>
            <person name="Grouzdev D.S."/>
        </authorList>
    </citation>
    <scope>NUCLEOTIDE SEQUENCE [LARGE SCALE GENOMIC DNA]</scope>
    <source>
        <strain evidence="14 15">M50-1</strain>
    </source>
</reference>
<keyword evidence="3 11" id="KW-0548">Nucleotidyltransferase</keyword>
<evidence type="ECO:0000256" key="7">
    <source>
        <dbReference type="ARBA" id="ARBA00022833"/>
    </source>
</evidence>
<feature type="compositionally biased region" description="Pro residues" evidence="12">
    <location>
        <begin position="382"/>
        <end position="411"/>
    </location>
</feature>
<organism evidence="14 15">
    <name type="scientific">Candidatus Chloroploca mongolica</name>
    <dbReference type="NCBI Taxonomy" id="2528176"/>
    <lineage>
        <taxon>Bacteria</taxon>
        <taxon>Bacillati</taxon>
        <taxon>Chloroflexota</taxon>
        <taxon>Chloroflexia</taxon>
        <taxon>Chloroflexales</taxon>
        <taxon>Chloroflexineae</taxon>
        <taxon>Oscillochloridaceae</taxon>
        <taxon>Candidatus Chloroploca</taxon>
    </lineage>
</organism>
<accession>A0ABS4D485</accession>
<comment type="catalytic activity">
    <reaction evidence="10 11">
        <text>DNA(n) + a 2'-deoxyribonucleoside 5'-triphosphate = DNA(n+1) + diphosphate</text>
        <dbReference type="Rhea" id="RHEA:22508"/>
        <dbReference type="Rhea" id="RHEA-COMP:17339"/>
        <dbReference type="Rhea" id="RHEA-COMP:17340"/>
        <dbReference type="ChEBI" id="CHEBI:33019"/>
        <dbReference type="ChEBI" id="CHEBI:61560"/>
        <dbReference type="ChEBI" id="CHEBI:173112"/>
        <dbReference type="EC" id="2.7.7.7"/>
    </reaction>
</comment>
<dbReference type="InterPro" id="IPR003593">
    <property type="entry name" value="AAA+_ATPase"/>
</dbReference>
<dbReference type="PANTHER" id="PTHR11669:SF0">
    <property type="entry name" value="PROTEIN STICHEL-LIKE 2"/>
    <property type="match status" value="1"/>
</dbReference>
<evidence type="ECO:0000256" key="6">
    <source>
        <dbReference type="ARBA" id="ARBA00022741"/>
    </source>
</evidence>
<dbReference type="Gene3D" id="1.20.272.10">
    <property type="match status" value="1"/>
</dbReference>
<dbReference type="PANTHER" id="PTHR11669">
    <property type="entry name" value="REPLICATION FACTOR C / DNA POLYMERASE III GAMMA-TAU SUBUNIT"/>
    <property type="match status" value="1"/>
</dbReference>
<protein>
    <recommendedName>
        <fullName evidence="11">DNA polymerase III subunit gamma/tau</fullName>
        <ecNumber evidence="11">2.7.7.7</ecNumber>
    </recommendedName>
</protein>
<dbReference type="InterPro" id="IPR048448">
    <property type="entry name" value="DnaX-like_C"/>
</dbReference>
<dbReference type="PRINTS" id="PR00300">
    <property type="entry name" value="CLPPROTEASEA"/>
</dbReference>
<sequence>MAAQSLYRKWRSQTFDELVGQEHVVQTLRNAIVDERVAHAYLFTGPRGVGKTSMARLLSKAVNCLAPDPAQRPCGTCPACVSIAEGRAVDVIEMDAASNTSVEDARELIERVQFRPAELRTKVYTIDECHMLSTAAFNALLKTLEEPPDHAIFILATTEVHKVPATILSRCQRFTFTRHGIASTAVHLRRVAEAEALALEEGVPEAIARASTGSMRDALGVLEQLASFTTGTIGLAEVHSLLGMTSAAEVYALIEALLDASMADALRAINGVADQGADLRQFARDLVERLRALLLLLASGDQALADVGADEVQLLASWASRADIPRLLHWIKLFSGLDYQLRTTPYGHLPLELAVVEALVTPAVAAPPASPRATATPSAPRATPPPARPRPAAPPQDAPSPAPRPAPPRQEAPPQHVTPSVEPPLARAEVAAVVHGEDAAQAAPEPHLAPHSIPAQVPEQDPSAVEAPPPTLARPARAPRSPDEAAAANADFSVLEQIEHAWEEIKRDVRPKSPTVQALLHSVRPVDVEGATIVLLASSAFHKENLEKIANRRLVEEVISRQLGGTYGIRCTIEARAEVQDLRGKIREARKDDLVRAAMNIFEAHIVDIETDEG</sequence>
<dbReference type="RefSeq" id="WP_135475765.1">
    <property type="nucleotide sequence ID" value="NZ_SIJK02000001.1"/>
</dbReference>
<dbReference type="InterPro" id="IPR008921">
    <property type="entry name" value="DNA_pol3_clamp-load_cplx_C"/>
</dbReference>
<dbReference type="Pfam" id="PF13177">
    <property type="entry name" value="DNA_pol3_delta2"/>
    <property type="match status" value="1"/>
</dbReference>
<dbReference type="EMBL" id="SIJK02000001">
    <property type="protein sequence ID" value="MBP1464258.1"/>
    <property type="molecule type" value="Genomic_DNA"/>
</dbReference>
<feature type="compositionally biased region" description="Low complexity" evidence="12">
    <location>
        <begin position="367"/>
        <end position="381"/>
    </location>
</feature>
<dbReference type="NCBIfam" id="TIGR02397">
    <property type="entry name" value="dnaX_nterm"/>
    <property type="match status" value="1"/>
</dbReference>
<keyword evidence="8 11" id="KW-0067">ATP-binding</keyword>
<evidence type="ECO:0000313" key="15">
    <source>
        <dbReference type="Proteomes" id="UP001193081"/>
    </source>
</evidence>
<dbReference type="Gene3D" id="1.10.8.60">
    <property type="match status" value="1"/>
</dbReference>
<dbReference type="InterPro" id="IPR038454">
    <property type="entry name" value="DnaA_N_sf"/>
</dbReference>
<feature type="region of interest" description="Disordered" evidence="12">
    <location>
        <begin position="437"/>
        <end position="486"/>
    </location>
</feature>
<comment type="subunit">
    <text evidence="11">DNA polymerase III contains a core (composed of alpha, epsilon and theta chains) that associates with a tau subunit. This core dimerizes to form the POLIII' complex. PolIII' associates with the gamma complex (composed of gamma, delta, delta', psi and chi chains) and with the beta chain to form the complete DNA polymerase III complex.</text>
</comment>
<dbReference type="InterPro" id="IPR045085">
    <property type="entry name" value="HLD_clamp_pol_III_gamma_tau"/>
</dbReference>
<dbReference type="Pfam" id="PF22608">
    <property type="entry name" value="DNAX_ATPase_lid"/>
    <property type="match status" value="1"/>
</dbReference>
<dbReference type="GO" id="GO:0003887">
    <property type="term" value="F:DNA-directed DNA polymerase activity"/>
    <property type="evidence" value="ECO:0007669"/>
    <property type="project" value="UniProtKB-EC"/>
</dbReference>
<evidence type="ECO:0000256" key="12">
    <source>
        <dbReference type="SAM" id="MobiDB-lite"/>
    </source>
</evidence>
<evidence type="ECO:0000256" key="10">
    <source>
        <dbReference type="ARBA" id="ARBA00049244"/>
    </source>
</evidence>
<evidence type="ECO:0000256" key="8">
    <source>
        <dbReference type="ARBA" id="ARBA00022840"/>
    </source>
</evidence>
<dbReference type="InterPro" id="IPR022754">
    <property type="entry name" value="DNA_pol_III_gamma-3"/>
</dbReference>
<comment type="similarity">
    <text evidence="1 11">Belongs to the DnaX/STICHEL family.</text>
</comment>
<evidence type="ECO:0000256" key="5">
    <source>
        <dbReference type="ARBA" id="ARBA00022723"/>
    </source>
</evidence>
<gene>
    <name evidence="11 14" type="primary">dnaX</name>
    <name evidence="14" type="ORF">EYB53_000920</name>
</gene>
<feature type="region of interest" description="Disordered" evidence="12">
    <location>
        <begin position="367"/>
        <end position="421"/>
    </location>
</feature>
<keyword evidence="9 11" id="KW-0239">DNA-directed DNA polymerase</keyword>
<evidence type="ECO:0000259" key="13">
    <source>
        <dbReference type="SMART" id="SM00382"/>
    </source>
</evidence>
<dbReference type="Gene3D" id="3.30.300.180">
    <property type="match status" value="1"/>
</dbReference>
<dbReference type="Pfam" id="PF20964">
    <property type="entry name" value="DnaX_C"/>
    <property type="match status" value="1"/>
</dbReference>
<keyword evidence="5" id="KW-0479">Metal-binding</keyword>
<dbReference type="SUPFAM" id="SSF48019">
    <property type="entry name" value="post-AAA+ oligomerization domain-like"/>
    <property type="match status" value="1"/>
</dbReference>